<reference evidence="5" key="1">
    <citation type="journal article" date="2020" name="Nature">
        <title>Giant virus diversity and host interactions through global metagenomics.</title>
        <authorList>
            <person name="Schulz F."/>
            <person name="Roux S."/>
            <person name="Paez-Espino D."/>
            <person name="Jungbluth S."/>
            <person name="Walsh D.A."/>
            <person name="Denef V.J."/>
            <person name="McMahon K.D."/>
            <person name="Konstantinidis K.T."/>
            <person name="Eloe-Fadrosh E.A."/>
            <person name="Kyrpides N.C."/>
            <person name="Woyke T."/>
        </authorList>
    </citation>
    <scope>NUCLEOTIDE SEQUENCE</scope>
    <source>
        <strain evidence="5">GVMAG-M-3300009422-16</strain>
    </source>
</reference>
<sequence>MPRIKLENQEDILVYKTDYDKILMQFSADWCGPCTRISPQIANKFEQLNSNKYLYLYIDVDKHKALSKNFNVSSIPTFFIYNKETDLLQDPITTSDINELTRYCLNNGIPLNDSSY</sequence>
<evidence type="ECO:0000256" key="3">
    <source>
        <dbReference type="ARBA" id="ARBA00023157"/>
    </source>
</evidence>
<name>A0A6C0B3E5_9ZZZZ</name>
<dbReference type="PRINTS" id="PR00421">
    <property type="entry name" value="THIOREDOXIN"/>
</dbReference>
<organism evidence="5">
    <name type="scientific">viral metagenome</name>
    <dbReference type="NCBI Taxonomy" id="1070528"/>
    <lineage>
        <taxon>unclassified sequences</taxon>
        <taxon>metagenomes</taxon>
        <taxon>organismal metagenomes</taxon>
    </lineage>
</organism>
<dbReference type="GO" id="GO:0005737">
    <property type="term" value="C:cytoplasm"/>
    <property type="evidence" value="ECO:0007669"/>
    <property type="project" value="TreeGrafter"/>
</dbReference>
<keyword evidence="3" id="KW-1015">Disulfide bond</keyword>
<evidence type="ECO:0000256" key="2">
    <source>
        <dbReference type="ARBA" id="ARBA00022982"/>
    </source>
</evidence>
<accession>A0A6C0B3E5</accession>
<dbReference type="Gene3D" id="3.40.30.10">
    <property type="entry name" value="Glutaredoxin"/>
    <property type="match status" value="1"/>
</dbReference>
<dbReference type="PANTHER" id="PTHR45663:SF11">
    <property type="entry name" value="GEO12009P1"/>
    <property type="match status" value="1"/>
</dbReference>
<dbReference type="PANTHER" id="PTHR45663">
    <property type="entry name" value="GEO12009P1"/>
    <property type="match status" value="1"/>
</dbReference>
<dbReference type="CDD" id="cd02947">
    <property type="entry name" value="TRX_family"/>
    <property type="match status" value="1"/>
</dbReference>
<dbReference type="InterPro" id="IPR013766">
    <property type="entry name" value="Thioredoxin_domain"/>
</dbReference>
<dbReference type="PROSITE" id="PS51352">
    <property type="entry name" value="THIOREDOXIN_2"/>
    <property type="match status" value="1"/>
</dbReference>
<feature type="domain" description="Thioredoxin" evidence="4">
    <location>
        <begin position="1"/>
        <end position="110"/>
    </location>
</feature>
<keyword evidence="2" id="KW-0249">Electron transport</keyword>
<evidence type="ECO:0000256" key="1">
    <source>
        <dbReference type="ARBA" id="ARBA00022448"/>
    </source>
</evidence>
<proteinExistence type="predicted"/>
<protein>
    <recommendedName>
        <fullName evidence="4">Thioredoxin domain-containing protein</fullName>
    </recommendedName>
</protein>
<dbReference type="InterPro" id="IPR017937">
    <property type="entry name" value="Thioredoxin_CS"/>
</dbReference>
<evidence type="ECO:0000313" key="5">
    <source>
        <dbReference type="EMBL" id="QHS86576.1"/>
    </source>
</evidence>
<evidence type="ECO:0000259" key="4">
    <source>
        <dbReference type="PROSITE" id="PS51352"/>
    </source>
</evidence>
<keyword evidence="1" id="KW-0813">Transport</keyword>
<dbReference type="AlphaFoldDB" id="A0A6C0B3E5"/>
<dbReference type="PROSITE" id="PS00194">
    <property type="entry name" value="THIOREDOXIN_1"/>
    <property type="match status" value="1"/>
</dbReference>
<dbReference type="SUPFAM" id="SSF52833">
    <property type="entry name" value="Thioredoxin-like"/>
    <property type="match status" value="1"/>
</dbReference>
<dbReference type="EMBL" id="MN739058">
    <property type="protein sequence ID" value="QHS86576.1"/>
    <property type="molecule type" value="Genomic_DNA"/>
</dbReference>
<dbReference type="GO" id="GO:0015035">
    <property type="term" value="F:protein-disulfide reductase activity"/>
    <property type="evidence" value="ECO:0007669"/>
    <property type="project" value="TreeGrafter"/>
</dbReference>
<dbReference type="Pfam" id="PF00085">
    <property type="entry name" value="Thioredoxin"/>
    <property type="match status" value="1"/>
</dbReference>
<dbReference type="InterPro" id="IPR036249">
    <property type="entry name" value="Thioredoxin-like_sf"/>
</dbReference>